<dbReference type="RefSeq" id="WP_130480088.1">
    <property type="nucleotide sequence ID" value="NZ_SGWV01000007.1"/>
</dbReference>
<reference evidence="2 3" key="1">
    <citation type="submission" date="2019-02" db="EMBL/GenBank/DDBJ databases">
        <title>Genomic Encyclopedia of Type Strains, Phase IV (KMG-IV): sequencing the most valuable type-strain genomes for metagenomic binning, comparative biology and taxonomic classification.</title>
        <authorList>
            <person name="Goeker M."/>
        </authorList>
    </citation>
    <scope>NUCLEOTIDE SEQUENCE [LARGE SCALE GENOMIC DNA]</scope>
    <source>
        <strain evidence="2 3">DSM 10617</strain>
    </source>
</reference>
<feature type="transmembrane region" description="Helical" evidence="1">
    <location>
        <begin position="47"/>
        <end position="64"/>
    </location>
</feature>
<evidence type="ECO:0000313" key="3">
    <source>
        <dbReference type="Proteomes" id="UP000293433"/>
    </source>
</evidence>
<protein>
    <submittedName>
        <fullName evidence="2">Uncharacterized protein</fullName>
    </submittedName>
</protein>
<accession>A0A4Q7LUJ0</accession>
<name>A0A4Q7LUJ0_9BURK</name>
<organism evidence="2 3">
    <name type="scientific">Sphaerotilus mobilis</name>
    <dbReference type="NCBI Taxonomy" id="47994"/>
    <lineage>
        <taxon>Bacteria</taxon>
        <taxon>Pseudomonadati</taxon>
        <taxon>Pseudomonadota</taxon>
        <taxon>Betaproteobacteria</taxon>
        <taxon>Burkholderiales</taxon>
        <taxon>Sphaerotilaceae</taxon>
        <taxon>Sphaerotilus</taxon>
    </lineage>
</organism>
<evidence type="ECO:0000313" key="2">
    <source>
        <dbReference type="EMBL" id="RZS57877.1"/>
    </source>
</evidence>
<keyword evidence="1" id="KW-0472">Membrane</keyword>
<dbReference type="EMBL" id="SGWV01000007">
    <property type="protein sequence ID" value="RZS57877.1"/>
    <property type="molecule type" value="Genomic_DNA"/>
</dbReference>
<keyword evidence="3" id="KW-1185">Reference proteome</keyword>
<evidence type="ECO:0000256" key="1">
    <source>
        <dbReference type="SAM" id="Phobius"/>
    </source>
</evidence>
<comment type="caution">
    <text evidence="2">The sequence shown here is derived from an EMBL/GenBank/DDBJ whole genome shotgun (WGS) entry which is preliminary data.</text>
</comment>
<keyword evidence="1" id="KW-1133">Transmembrane helix</keyword>
<sequence length="68" mass="6871">MRSTQFLAATIGLTLAGGAAAHGGHGSEGHVHDLLAELFGALQAEPSLTLWLVVGAIAVGLLLARKGR</sequence>
<gene>
    <name evidence="2" type="ORF">EV685_0150</name>
</gene>
<proteinExistence type="predicted"/>
<keyword evidence="1" id="KW-0812">Transmembrane</keyword>
<dbReference type="Proteomes" id="UP000293433">
    <property type="component" value="Unassembled WGS sequence"/>
</dbReference>
<dbReference type="AlphaFoldDB" id="A0A4Q7LUJ0"/>